<proteinExistence type="predicted"/>
<dbReference type="Gene3D" id="1.20.1270.360">
    <property type="match status" value="1"/>
</dbReference>
<accession>A0A1I0DW03</accession>
<gene>
    <name evidence="1" type="ORF">SAMN04488546_2160</name>
</gene>
<dbReference type="EMBL" id="FOIE01000004">
    <property type="protein sequence ID" value="SET36218.1"/>
    <property type="molecule type" value="Genomic_DNA"/>
</dbReference>
<protein>
    <recommendedName>
        <fullName evidence="3">Four-helix bundle copper-binding protein</fullName>
    </recommendedName>
</protein>
<sequence>MSVASQMLETYPADLGGIDRQKLVACIEACFECAQSCTACADACLSEEMVDQLRTCIRSNLDCADVCDTTGRLLSRHTGYDANLTRAVLEACAAACKACGDECAGHAEMHEHCRICAEACRRCESACRELINSLG</sequence>
<dbReference type="PANTHER" id="PTHR37310">
    <property type="entry name" value="CYTOPLASMIC PROTEIN-RELATED"/>
    <property type="match status" value="1"/>
</dbReference>
<organism evidence="1 2">
    <name type="scientific">Geodermatophilus poikilotrophus</name>
    <dbReference type="NCBI Taxonomy" id="1333667"/>
    <lineage>
        <taxon>Bacteria</taxon>
        <taxon>Bacillati</taxon>
        <taxon>Actinomycetota</taxon>
        <taxon>Actinomycetes</taxon>
        <taxon>Geodermatophilales</taxon>
        <taxon>Geodermatophilaceae</taxon>
        <taxon>Geodermatophilus</taxon>
    </lineage>
</organism>
<evidence type="ECO:0008006" key="3">
    <source>
        <dbReference type="Google" id="ProtNLM"/>
    </source>
</evidence>
<keyword evidence="2" id="KW-1185">Reference proteome</keyword>
<evidence type="ECO:0000313" key="1">
    <source>
        <dbReference type="EMBL" id="SET36218.1"/>
    </source>
</evidence>
<evidence type="ECO:0000313" key="2">
    <source>
        <dbReference type="Proteomes" id="UP000198507"/>
    </source>
</evidence>
<reference evidence="2" key="1">
    <citation type="submission" date="2016-10" db="EMBL/GenBank/DDBJ databases">
        <authorList>
            <person name="Varghese N."/>
            <person name="Submissions S."/>
        </authorList>
    </citation>
    <scope>NUCLEOTIDE SEQUENCE [LARGE SCALE GENOMIC DNA]</scope>
    <source>
        <strain evidence="2">DSM 44209</strain>
    </source>
</reference>
<dbReference type="Proteomes" id="UP000198507">
    <property type="component" value="Unassembled WGS sequence"/>
</dbReference>
<name>A0A1I0DW03_9ACTN</name>
<dbReference type="CDD" id="cd08026">
    <property type="entry name" value="DUF326"/>
    <property type="match status" value="1"/>
</dbReference>
<dbReference type="PANTHER" id="PTHR37310:SF1">
    <property type="entry name" value="CYTOPLASMIC PROTEIN"/>
    <property type="match status" value="1"/>
</dbReference>
<dbReference type="OrthoDB" id="5396211at2"/>
<dbReference type="RefSeq" id="WP_091443583.1">
    <property type="nucleotide sequence ID" value="NZ_FOIE01000004.1"/>
</dbReference>
<dbReference type="InterPro" id="IPR005560">
    <property type="entry name" value="Csp_YhjQ"/>
</dbReference>
<dbReference type="AlphaFoldDB" id="A0A1I0DW03"/>
<dbReference type="Pfam" id="PF03860">
    <property type="entry name" value="Csp"/>
    <property type="match status" value="1"/>
</dbReference>
<dbReference type="InterPro" id="IPR044543">
    <property type="entry name" value="YHJQ-like"/>
</dbReference>